<dbReference type="EMBL" id="VXIV02002765">
    <property type="protein sequence ID" value="KAF6023075.1"/>
    <property type="molecule type" value="Genomic_DNA"/>
</dbReference>
<organism evidence="3 4">
    <name type="scientific">Bugula neritina</name>
    <name type="common">Brown bryozoan</name>
    <name type="synonym">Sertularia neritina</name>
    <dbReference type="NCBI Taxonomy" id="10212"/>
    <lineage>
        <taxon>Eukaryota</taxon>
        <taxon>Metazoa</taxon>
        <taxon>Spiralia</taxon>
        <taxon>Lophotrochozoa</taxon>
        <taxon>Bryozoa</taxon>
        <taxon>Gymnolaemata</taxon>
        <taxon>Cheilostomatida</taxon>
        <taxon>Flustrina</taxon>
        <taxon>Buguloidea</taxon>
        <taxon>Bugulidae</taxon>
        <taxon>Bugula</taxon>
    </lineage>
</organism>
<feature type="domain" description="Serine aminopeptidase S33" evidence="2">
    <location>
        <begin position="128"/>
        <end position="259"/>
    </location>
</feature>
<dbReference type="GO" id="GO:0016020">
    <property type="term" value="C:membrane"/>
    <property type="evidence" value="ECO:0007669"/>
    <property type="project" value="TreeGrafter"/>
</dbReference>
<dbReference type="InterPro" id="IPR022742">
    <property type="entry name" value="Hydrolase_4"/>
</dbReference>
<dbReference type="GO" id="GO:0008474">
    <property type="term" value="F:palmitoyl-(protein) hydrolase activity"/>
    <property type="evidence" value="ECO:0007669"/>
    <property type="project" value="TreeGrafter"/>
</dbReference>
<dbReference type="PANTHER" id="PTHR12277">
    <property type="entry name" value="ALPHA/BETA HYDROLASE DOMAIN-CONTAINING PROTEIN"/>
    <property type="match status" value="1"/>
</dbReference>
<keyword evidence="1" id="KW-0472">Membrane</keyword>
<evidence type="ECO:0000259" key="2">
    <source>
        <dbReference type="Pfam" id="PF12146"/>
    </source>
</evidence>
<evidence type="ECO:0000313" key="4">
    <source>
        <dbReference type="Proteomes" id="UP000593567"/>
    </source>
</evidence>
<dbReference type="Pfam" id="PF12146">
    <property type="entry name" value="Hydrolase_4"/>
    <property type="match status" value="1"/>
</dbReference>
<keyword evidence="1" id="KW-0812">Transmembrane</keyword>
<proteinExistence type="predicted"/>
<feature type="transmembrane region" description="Helical" evidence="1">
    <location>
        <begin position="52"/>
        <end position="74"/>
    </location>
</feature>
<dbReference type="SUPFAM" id="SSF53474">
    <property type="entry name" value="alpha/beta-Hydrolases"/>
    <property type="match status" value="1"/>
</dbReference>
<dbReference type="OrthoDB" id="10249433at2759"/>
<dbReference type="AlphaFoldDB" id="A0A7J7JAK9"/>
<comment type="caution">
    <text evidence="3">The sequence shown here is derived from an EMBL/GenBank/DDBJ whole genome shotgun (WGS) entry which is preliminary data.</text>
</comment>
<name>A0A7J7JAK9_BUGNE</name>
<dbReference type="Proteomes" id="UP000593567">
    <property type="component" value="Unassembled WGS sequence"/>
</dbReference>
<reference evidence="3" key="1">
    <citation type="submission" date="2020-06" db="EMBL/GenBank/DDBJ databases">
        <title>Draft genome of Bugula neritina, a colonial animal packing powerful symbionts and potential medicines.</title>
        <authorList>
            <person name="Rayko M."/>
        </authorList>
    </citation>
    <scope>NUCLEOTIDE SEQUENCE [LARGE SCALE GENOMIC DNA]</scope>
    <source>
        <strain evidence="3">Kwan_BN1</strain>
    </source>
</reference>
<keyword evidence="1" id="KW-1133">Transmembrane helix</keyword>
<evidence type="ECO:0000256" key="1">
    <source>
        <dbReference type="SAM" id="Phobius"/>
    </source>
</evidence>
<evidence type="ECO:0000313" key="3">
    <source>
        <dbReference type="EMBL" id="KAF6023075.1"/>
    </source>
</evidence>
<protein>
    <recommendedName>
        <fullName evidence="2">Serine aminopeptidase S33 domain-containing protein</fullName>
    </recommendedName>
</protein>
<gene>
    <name evidence="3" type="ORF">EB796_018613</name>
</gene>
<keyword evidence="4" id="KW-1185">Reference proteome</keyword>
<feature type="transmembrane region" description="Helical" evidence="1">
    <location>
        <begin position="26"/>
        <end position="46"/>
    </location>
</feature>
<dbReference type="PANTHER" id="PTHR12277:SF81">
    <property type="entry name" value="PROTEIN ABHD13"/>
    <property type="match status" value="1"/>
</dbReference>
<dbReference type="InterPro" id="IPR029058">
    <property type="entry name" value="AB_hydrolase_fold"/>
</dbReference>
<sequence>MSKILRAVAKSSAVTKVLQTVETSSLVYQIIQTLPPLSLLVFSFYIGCGVNWILVDALFAIILFIIICALFYYAQDLLLYYPNEPATSRLFVPSPSHYGDLNYENVTITTTDGTEIHAFFIKHYKSKEKPTIIMLHGNAGNIGYRVGNANRLLNECGTNVLLLEYRGYGLSGGVISETGLYNDGISAVKYLKSRPDVDPNRIILHGRSLGGAVAINVAVQDTCSDVQAIIIENTFTTLSDIAKRVLNISLVKYIPDWCYKNKYRSIEKIANVRHPTLFLSGRF</sequence>
<dbReference type="Gene3D" id="3.40.50.1820">
    <property type="entry name" value="alpha/beta hydrolase"/>
    <property type="match status" value="1"/>
</dbReference>
<accession>A0A7J7JAK9</accession>